<protein>
    <submittedName>
        <fullName evidence="3">Uncharacterized protein</fullName>
    </submittedName>
</protein>
<feature type="region of interest" description="Disordered" evidence="2">
    <location>
        <begin position="685"/>
        <end position="706"/>
    </location>
</feature>
<feature type="compositionally biased region" description="Polar residues" evidence="2">
    <location>
        <begin position="691"/>
        <end position="706"/>
    </location>
</feature>
<keyword evidence="1" id="KW-0175">Coiled coil</keyword>
<feature type="coiled-coil region" evidence="1">
    <location>
        <begin position="563"/>
        <end position="590"/>
    </location>
</feature>
<dbReference type="EMBL" id="LSRX01000812">
    <property type="protein sequence ID" value="OLP88479.1"/>
    <property type="molecule type" value="Genomic_DNA"/>
</dbReference>
<comment type="caution">
    <text evidence="3">The sequence shown here is derived from an EMBL/GenBank/DDBJ whole genome shotgun (WGS) entry which is preliminary data.</text>
</comment>
<organism evidence="3 4">
    <name type="scientific">Symbiodinium microadriaticum</name>
    <name type="common">Dinoflagellate</name>
    <name type="synonym">Zooxanthella microadriatica</name>
    <dbReference type="NCBI Taxonomy" id="2951"/>
    <lineage>
        <taxon>Eukaryota</taxon>
        <taxon>Sar</taxon>
        <taxon>Alveolata</taxon>
        <taxon>Dinophyceae</taxon>
        <taxon>Suessiales</taxon>
        <taxon>Symbiodiniaceae</taxon>
        <taxon>Symbiodinium</taxon>
    </lineage>
</organism>
<dbReference type="AlphaFoldDB" id="A0A1Q9CZX8"/>
<evidence type="ECO:0000256" key="1">
    <source>
        <dbReference type="SAM" id="Coils"/>
    </source>
</evidence>
<reference evidence="3 4" key="1">
    <citation type="submission" date="2016-02" db="EMBL/GenBank/DDBJ databases">
        <title>Genome analysis of coral dinoflagellate symbionts highlights evolutionary adaptations to a symbiotic lifestyle.</title>
        <authorList>
            <person name="Aranda M."/>
            <person name="Li Y."/>
            <person name="Liew Y.J."/>
            <person name="Baumgarten S."/>
            <person name="Simakov O."/>
            <person name="Wilson M."/>
            <person name="Piel J."/>
            <person name="Ashoor H."/>
            <person name="Bougouffa S."/>
            <person name="Bajic V.B."/>
            <person name="Ryu T."/>
            <person name="Ravasi T."/>
            <person name="Bayer T."/>
            <person name="Micklem G."/>
            <person name="Kim H."/>
            <person name="Bhak J."/>
            <person name="Lajeunesse T.C."/>
            <person name="Voolstra C.R."/>
        </authorList>
    </citation>
    <scope>NUCLEOTIDE SEQUENCE [LARGE SCALE GENOMIC DNA]</scope>
    <source>
        <strain evidence="3 4">CCMP2467</strain>
    </source>
</reference>
<feature type="region of interest" description="Disordered" evidence="2">
    <location>
        <begin position="33"/>
        <end position="53"/>
    </location>
</feature>
<evidence type="ECO:0000313" key="3">
    <source>
        <dbReference type="EMBL" id="OLP88479.1"/>
    </source>
</evidence>
<dbReference type="OrthoDB" id="410788at2759"/>
<dbReference type="Proteomes" id="UP000186817">
    <property type="component" value="Unassembled WGS sequence"/>
</dbReference>
<evidence type="ECO:0000313" key="4">
    <source>
        <dbReference type="Proteomes" id="UP000186817"/>
    </source>
</evidence>
<proteinExistence type="predicted"/>
<evidence type="ECO:0000256" key="2">
    <source>
        <dbReference type="SAM" id="MobiDB-lite"/>
    </source>
</evidence>
<sequence length="706" mass="78549">MGRETDSPIIGVDIGSFPVIAPDAEQVPLPEFGCQGIDIPGSPQDPSGGSKAQDFPIAAATQRVKASLPPPLHQDVHTELTLSRAVGGAVSVPLKSWPSCVFLKAASQHTIERTFLLNNAIYITLPMVQTRQATPWNDDASFIQILDRVSPQDHRGASTQLPRSWKQSTHEWDTTELYGLSLPKHVVSNRLTREQGIAGMDIFEVPLSKVVSGGTSNWALRQVAHGRTVQWENFRSRQEAILCGVLMRALRSDQAEKEGTDFVTILNSSQKKFFPDSDMHDWTARYNTIKRLAEDLVKEFRKKAPVQANQTLLMRLQILESENARLRGMEDPTGFLDKESEPLAAQATSIRNVNSWLASTALGKGKNRAIDTAGDEFVAACSKLDDGKKKPVDKIAVDWGLSVSLAAKLSEKCLTRLVAGEVQRILRFIVTTERVNFPPLHLPSVKMVEIKILPVSPLANLNLNDTTFLPAKQWQRIAEKEADQQDLPRQISQDLSTLTGATFNVQSVQQAIRATWRSMMNYPATEPVAMVQKALDFSLMLLQDRNYRMGQQCILFQESKATVRATNTAINQLQDREEALEEELKSLKQEPFSHPCGMEVVVAYGRSSMVVAVVPRGEHHPNFPLSFSGCFGQPQQEKTTIEEQGSFDSFLRTPEEISSPLGQDQPKSVTKKRRFPRLLFQLTADRKEMTRGSQKAGTNEDLSAFL</sequence>
<gene>
    <name evidence="3" type="ORF">AK812_SmicGene30171</name>
</gene>
<name>A0A1Q9CZX8_SYMMI</name>
<keyword evidence="4" id="KW-1185">Reference proteome</keyword>
<accession>A0A1Q9CZX8</accession>